<evidence type="ECO:0000256" key="4">
    <source>
        <dbReference type="SAM" id="MobiDB-lite"/>
    </source>
</evidence>
<keyword evidence="2 3" id="KW-0040">ANK repeat</keyword>
<dbReference type="GeneID" id="94334758"/>
<gene>
    <name evidence="6" type="ORF">BdWA1_000460</name>
</gene>
<dbReference type="RefSeq" id="XP_067804302.1">
    <property type="nucleotide sequence ID" value="XM_067945511.1"/>
</dbReference>
<feature type="compositionally biased region" description="Basic and acidic residues" evidence="4">
    <location>
        <begin position="119"/>
        <end position="130"/>
    </location>
</feature>
<feature type="region of interest" description="Disordered" evidence="4">
    <location>
        <begin position="88"/>
        <end position="140"/>
    </location>
</feature>
<evidence type="ECO:0000256" key="3">
    <source>
        <dbReference type="PROSITE-ProRule" id="PRU00023"/>
    </source>
</evidence>
<dbReference type="PANTHER" id="PTHR24198">
    <property type="entry name" value="ANKYRIN REPEAT AND PROTEIN KINASE DOMAIN-CONTAINING PROTEIN"/>
    <property type="match status" value="1"/>
</dbReference>
<accession>A0AAD9PMN0</accession>
<dbReference type="Pfam" id="PF10258">
    <property type="entry name" value="PHAX_RNA-bd"/>
    <property type="match status" value="1"/>
</dbReference>
<keyword evidence="7" id="KW-1185">Reference proteome</keyword>
<feature type="repeat" description="ANK" evidence="3">
    <location>
        <begin position="362"/>
        <end position="394"/>
    </location>
</feature>
<reference evidence="6" key="1">
    <citation type="journal article" date="2023" name="Nat. Microbiol.">
        <title>Babesia duncani multi-omics identifies virulence factors and drug targets.</title>
        <authorList>
            <person name="Singh P."/>
            <person name="Lonardi S."/>
            <person name="Liang Q."/>
            <person name="Vydyam P."/>
            <person name="Khabirova E."/>
            <person name="Fang T."/>
            <person name="Gihaz S."/>
            <person name="Thekkiniath J."/>
            <person name="Munshi M."/>
            <person name="Abel S."/>
            <person name="Ciampossin L."/>
            <person name="Batugedara G."/>
            <person name="Gupta M."/>
            <person name="Lu X.M."/>
            <person name="Lenz T."/>
            <person name="Chakravarty S."/>
            <person name="Cornillot E."/>
            <person name="Hu Y."/>
            <person name="Ma W."/>
            <person name="Gonzalez L.M."/>
            <person name="Sanchez S."/>
            <person name="Estrada K."/>
            <person name="Sanchez-Flores A."/>
            <person name="Montero E."/>
            <person name="Harb O.S."/>
            <person name="Le Roch K.G."/>
            <person name="Mamoun C.B."/>
        </authorList>
    </citation>
    <scope>NUCLEOTIDE SEQUENCE</scope>
    <source>
        <strain evidence="6">WA1</strain>
    </source>
</reference>
<evidence type="ECO:0000313" key="6">
    <source>
        <dbReference type="EMBL" id="KAK2197460.1"/>
    </source>
</evidence>
<name>A0AAD9PMN0_9APIC</name>
<dbReference type="PANTHER" id="PTHR24198:SF165">
    <property type="entry name" value="ANKYRIN REPEAT-CONTAINING PROTEIN-RELATED"/>
    <property type="match status" value="1"/>
</dbReference>
<proteinExistence type="predicted"/>
<dbReference type="Proteomes" id="UP001214638">
    <property type="component" value="Unassembled WGS sequence"/>
</dbReference>
<dbReference type="Gene3D" id="1.10.10.1440">
    <property type="entry name" value="PHAX RNA-binding domain"/>
    <property type="match status" value="1"/>
</dbReference>
<feature type="repeat" description="ANK" evidence="3">
    <location>
        <begin position="253"/>
        <end position="285"/>
    </location>
</feature>
<dbReference type="InterPro" id="IPR038092">
    <property type="entry name" value="PHAX_RNA-binding_sf"/>
</dbReference>
<dbReference type="PROSITE" id="PS50088">
    <property type="entry name" value="ANK_REPEAT"/>
    <property type="match status" value="4"/>
</dbReference>
<sequence length="580" mass="64136">MAVRGKNKKPLVVNEGNVDSKDNVPLMEMMSNFVQALGNSGNETQMDPLLRDMGHLFISSMMSFNNILKRHAGEDVKGVAPLLPTSQEKAVSDVEQPKIVKVHSRKKRGTRTTNVPPEPKAEQSRCKKLEQPQGANGVATMKNSNAKLSKAGKSAPDFENAPTPKLDLNCENAQSVNLDIYKFVERCTIGRCGNGGAPLGITKLDTQMACESEFVSEEFKRDDAVEGFLKAAFDGNLQNLQSFTVDVNYTDGVGRMALHYACAAGSLECVEHLLSMGANVNVADKKGWAPLHICTVRNLVEIAKMLIEAGADINAPLKHRCAPSRLVDVYSPCIHFAAMKSSAEMTLLLMSNGADINHKDSAGMTPLHYAAFRPNSGYIDFLANHGADFKALDSNGRCVFHSVALSGCMDVAQALVKYTEYQNLQDIWSLTPLNLAQIRQHEQLCTYFTEELKEDEKEVEDINTVLSSTIAVALQEPKVDQIHRCVSRIGPQITKIIFDMTMQIERNGGIRTCDNRRRRTSGGIFFTFLKELYHKGVITKEDYTYIRAAENEKRCAKATERRNALRSKLPHMGTSSRNVT</sequence>
<feature type="repeat" description="ANK" evidence="3">
    <location>
        <begin position="334"/>
        <end position="361"/>
    </location>
</feature>
<evidence type="ECO:0000313" key="7">
    <source>
        <dbReference type="Proteomes" id="UP001214638"/>
    </source>
</evidence>
<keyword evidence="1" id="KW-0677">Repeat</keyword>
<feature type="repeat" description="ANK" evidence="3">
    <location>
        <begin position="286"/>
        <end position="318"/>
    </location>
</feature>
<dbReference type="Gene3D" id="1.25.40.20">
    <property type="entry name" value="Ankyrin repeat-containing domain"/>
    <property type="match status" value="2"/>
</dbReference>
<evidence type="ECO:0000256" key="2">
    <source>
        <dbReference type="ARBA" id="ARBA00023043"/>
    </source>
</evidence>
<dbReference type="PRINTS" id="PR01415">
    <property type="entry name" value="ANKYRIN"/>
</dbReference>
<dbReference type="InterPro" id="IPR036770">
    <property type="entry name" value="Ankyrin_rpt-contain_sf"/>
</dbReference>
<feature type="domain" description="Phosphorylated adapter RNA export protein RNA-binding" evidence="5">
    <location>
        <begin position="468"/>
        <end position="551"/>
    </location>
</feature>
<comment type="caution">
    <text evidence="6">The sequence shown here is derived from an EMBL/GenBank/DDBJ whole genome shotgun (WGS) entry which is preliminary data.</text>
</comment>
<organism evidence="6 7">
    <name type="scientific">Babesia duncani</name>
    <dbReference type="NCBI Taxonomy" id="323732"/>
    <lineage>
        <taxon>Eukaryota</taxon>
        <taxon>Sar</taxon>
        <taxon>Alveolata</taxon>
        <taxon>Apicomplexa</taxon>
        <taxon>Aconoidasida</taxon>
        <taxon>Piroplasmida</taxon>
        <taxon>Babesiidae</taxon>
        <taxon>Babesia</taxon>
    </lineage>
</organism>
<evidence type="ECO:0000259" key="5">
    <source>
        <dbReference type="Pfam" id="PF10258"/>
    </source>
</evidence>
<dbReference type="InterPro" id="IPR019385">
    <property type="entry name" value="PHAX_RNA-binding_domain"/>
</dbReference>
<dbReference type="EMBL" id="JALLKP010000001">
    <property type="protein sequence ID" value="KAK2197460.1"/>
    <property type="molecule type" value="Genomic_DNA"/>
</dbReference>
<feature type="region of interest" description="Disordered" evidence="4">
    <location>
        <begin position="561"/>
        <end position="580"/>
    </location>
</feature>
<dbReference type="AlphaFoldDB" id="A0AAD9PMN0"/>
<dbReference type="KEGG" id="bdw:94334758"/>
<evidence type="ECO:0000256" key="1">
    <source>
        <dbReference type="ARBA" id="ARBA00022737"/>
    </source>
</evidence>
<dbReference type="SMART" id="SM00248">
    <property type="entry name" value="ANK"/>
    <property type="match status" value="5"/>
</dbReference>
<dbReference type="PROSITE" id="PS50297">
    <property type="entry name" value="ANK_REP_REGION"/>
    <property type="match status" value="3"/>
</dbReference>
<protein>
    <submittedName>
        <fullName evidence="6">Bifunctional Ankyrin repeat/Ankyrin repeat-containing domain superfamily/Phosphorylated adapter RNA export protein</fullName>
    </submittedName>
</protein>
<dbReference type="Pfam" id="PF12796">
    <property type="entry name" value="Ank_2"/>
    <property type="match status" value="2"/>
</dbReference>
<feature type="compositionally biased region" description="Basic residues" evidence="4">
    <location>
        <begin position="100"/>
        <end position="110"/>
    </location>
</feature>
<dbReference type="InterPro" id="IPR002110">
    <property type="entry name" value="Ankyrin_rpt"/>
</dbReference>
<dbReference type="SUPFAM" id="SSF48403">
    <property type="entry name" value="Ankyrin repeat"/>
    <property type="match status" value="1"/>
</dbReference>